<feature type="chain" id="PRO_5027046639" evidence="1">
    <location>
        <begin position="29"/>
        <end position="172"/>
    </location>
</feature>
<organism evidence="2 3">
    <name type="scientific">Elaeis guineensis var. tenera</name>
    <name type="common">Oil palm</name>
    <dbReference type="NCBI Taxonomy" id="51953"/>
    <lineage>
        <taxon>Eukaryota</taxon>
        <taxon>Viridiplantae</taxon>
        <taxon>Streptophyta</taxon>
        <taxon>Embryophyta</taxon>
        <taxon>Tracheophyta</taxon>
        <taxon>Spermatophyta</taxon>
        <taxon>Magnoliopsida</taxon>
        <taxon>Liliopsida</taxon>
        <taxon>Arecaceae</taxon>
        <taxon>Arecoideae</taxon>
        <taxon>Cocoseae</taxon>
        <taxon>Elaeidinae</taxon>
        <taxon>Elaeis</taxon>
    </lineage>
</organism>
<reference evidence="3" key="1">
    <citation type="submission" date="2025-08" db="UniProtKB">
        <authorList>
            <consortium name="RefSeq"/>
        </authorList>
    </citation>
    <scope>IDENTIFICATION</scope>
</reference>
<dbReference type="AlphaFoldDB" id="A0A6I9RD33"/>
<dbReference type="KEGG" id="egu:105046948"/>
<protein>
    <submittedName>
        <fullName evidence="3">Uncharacterized protein LOC105046948</fullName>
    </submittedName>
</protein>
<dbReference type="PANTHER" id="PTHR31676:SF151">
    <property type="entry name" value="DUF538 FAMILY PROTEIN"/>
    <property type="match status" value="1"/>
</dbReference>
<dbReference type="Proteomes" id="UP000504607">
    <property type="component" value="Chromosome 6"/>
</dbReference>
<dbReference type="Gene3D" id="2.30.240.10">
    <property type="entry name" value="At5g01610-like"/>
    <property type="match status" value="1"/>
</dbReference>
<sequence>MAKVSPFSILLTFLALIGLMGFVSPLAAAGGGSIHELLREHGLPAGLLPKAVESFDLDRDSGLLEVRLERPCYAVYDGLAYFERVVRGNLSYGALRAVEGFSQEELFLWLPVKGILVSDPSSGIILIDIVLAHKQLSLSLFEEPPDCQPAVRQVVGEGLFGRKGGFQTRREI</sequence>
<dbReference type="InterPro" id="IPR036758">
    <property type="entry name" value="At5g01610-like"/>
</dbReference>
<dbReference type="Pfam" id="PF04398">
    <property type="entry name" value="DUF538"/>
    <property type="match status" value="1"/>
</dbReference>
<dbReference type="InterPro" id="IPR007493">
    <property type="entry name" value="DUF538"/>
</dbReference>
<evidence type="ECO:0000256" key="1">
    <source>
        <dbReference type="SAM" id="SignalP"/>
    </source>
</evidence>
<accession>A0A6I9RD33</accession>
<name>A0A6I9RD33_ELAGV</name>
<dbReference type="OrthoDB" id="766568at2759"/>
<feature type="signal peptide" evidence="1">
    <location>
        <begin position="1"/>
        <end position="28"/>
    </location>
</feature>
<dbReference type="GeneID" id="105046948"/>
<keyword evidence="1" id="KW-0732">Signal</keyword>
<proteinExistence type="predicted"/>
<dbReference type="SUPFAM" id="SSF141562">
    <property type="entry name" value="At5g01610-like"/>
    <property type="match status" value="1"/>
</dbReference>
<dbReference type="RefSeq" id="XP_010924004.1">
    <property type="nucleotide sequence ID" value="XM_010925702.3"/>
</dbReference>
<dbReference type="FunFam" id="2.30.240.10:FF:000002">
    <property type="entry name" value="Uncharacterized protein At3g07460"/>
    <property type="match status" value="1"/>
</dbReference>
<gene>
    <name evidence="3" type="primary">LOC105046948</name>
</gene>
<keyword evidence="2" id="KW-1185">Reference proteome</keyword>
<evidence type="ECO:0000313" key="2">
    <source>
        <dbReference type="Proteomes" id="UP000504607"/>
    </source>
</evidence>
<dbReference type="PANTHER" id="PTHR31676">
    <property type="entry name" value="T31J12.3 PROTEIN-RELATED"/>
    <property type="match status" value="1"/>
</dbReference>
<dbReference type="InParanoid" id="A0A6I9RD33"/>
<evidence type="ECO:0000313" key="3">
    <source>
        <dbReference type="RefSeq" id="XP_010924004.1"/>
    </source>
</evidence>